<comment type="catalytic activity">
    <reaction evidence="4">
        <text>holo-[ACP] + malonyl-CoA = malonyl-[ACP] + CoA</text>
        <dbReference type="Rhea" id="RHEA:41792"/>
        <dbReference type="Rhea" id="RHEA-COMP:9623"/>
        <dbReference type="Rhea" id="RHEA-COMP:9685"/>
        <dbReference type="ChEBI" id="CHEBI:57287"/>
        <dbReference type="ChEBI" id="CHEBI:57384"/>
        <dbReference type="ChEBI" id="CHEBI:64479"/>
        <dbReference type="ChEBI" id="CHEBI:78449"/>
        <dbReference type="EC" id="2.3.1.39"/>
    </reaction>
</comment>
<dbReference type="InterPro" id="IPR014043">
    <property type="entry name" value="Acyl_transferase_dom"/>
</dbReference>
<dbReference type="PATRIC" id="fig|42256.3.peg.245"/>
<proteinExistence type="predicted"/>
<dbReference type="GO" id="GO:0005829">
    <property type="term" value="C:cytosol"/>
    <property type="evidence" value="ECO:0007669"/>
    <property type="project" value="TreeGrafter"/>
</dbReference>
<sequence length="306" mass="32656">MTQTTDTGGFAGTSARAFVFPGQGGGVLEAPEETLEEIRAVIGDEFGGEVPDQVKLFARAARDADEIRTLEVRPDVVAGHSLGEYGAAYSAGCFDFASGVWLVAHRDRFLAEVARTVPGGMVAILRAKPEEIERALTASPGSFVANYNSPKQTVVSGLREALGEAVAKIKGRKVPLNVSFAAHSPYVAAAAEKMRAALDQVEFSAPKVPVVSAIDGSVLTGAEAVREALKGQMVAPVRWVKVVETLVRLRVEEWIELGGGGVLTRMLRDFELPSINSIRGVTFEELRQRLAGGAQNLLGRREDEPS</sequence>
<evidence type="ECO:0000313" key="7">
    <source>
        <dbReference type="Proteomes" id="UP000025229"/>
    </source>
</evidence>
<feature type="domain" description="Malonyl-CoA:ACP transacylase (MAT)" evidence="5">
    <location>
        <begin position="19"/>
        <end position="281"/>
    </location>
</feature>
<dbReference type="eggNOG" id="COG0331">
    <property type="taxonomic scope" value="Bacteria"/>
</dbReference>
<protein>
    <recommendedName>
        <fullName evidence="1">[acyl-carrier-protein] S-malonyltransferase</fullName>
        <ecNumber evidence="1">2.3.1.39</ecNumber>
    </recommendedName>
</protein>
<dbReference type="Proteomes" id="UP000025229">
    <property type="component" value="Chromosome"/>
</dbReference>
<dbReference type="InterPro" id="IPR001227">
    <property type="entry name" value="Ac_transferase_dom_sf"/>
</dbReference>
<dbReference type="SUPFAM" id="SSF52151">
    <property type="entry name" value="FabD/lysophospholipase-like"/>
    <property type="match status" value="1"/>
</dbReference>
<dbReference type="EMBL" id="CP007514">
    <property type="protein sequence ID" value="AHY45525.1"/>
    <property type="molecule type" value="Genomic_DNA"/>
</dbReference>
<dbReference type="Pfam" id="PF00698">
    <property type="entry name" value="Acyl_transf_1"/>
    <property type="match status" value="1"/>
</dbReference>
<dbReference type="SMART" id="SM00827">
    <property type="entry name" value="PKS_AT"/>
    <property type="match status" value="1"/>
</dbReference>
<dbReference type="PANTHER" id="PTHR42681">
    <property type="entry name" value="MALONYL-COA-ACYL CARRIER PROTEIN TRANSACYLASE, MITOCHONDRIAL"/>
    <property type="match status" value="1"/>
</dbReference>
<dbReference type="SUPFAM" id="SSF55048">
    <property type="entry name" value="Probable ACP-binding domain of malonyl-CoA ACP transacylase"/>
    <property type="match status" value="1"/>
</dbReference>
<dbReference type="GO" id="GO:0006633">
    <property type="term" value="P:fatty acid biosynthetic process"/>
    <property type="evidence" value="ECO:0007669"/>
    <property type="project" value="TreeGrafter"/>
</dbReference>
<dbReference type="KEGG" id="rrd:RradSPS_0242"/>
<evidence type="ECO:0000256" key="3">
    <source>
        <dbReference type="ARBA" id="ARBA00023315"/>
    </source>
</evidence>
<dbReference type="HOGENOM" id="CLU_030558_0_1_11"/>
<organism evidence="6 7">
    <name type="scientific">Rubrobacter radiotolerans</name>
    <name type="common">Arthrobacter radiotolerans</name>
    <dbReference type="NCBI Taxonomy" id="42256"/>
    <lineage>
        <taxon>Bacteria</taxon>
        <taxon>Bacillati</taxon>
        <taxon>Actinomycetota</taxon>
        <taxon>Rubrobacteria</taxon>
        <taxon>Rubrobacterales</taxon>
        <taxon>Rubrobacteraceae</taxon>
        <taxon>Rubrobacter</taxon>
    </lineage>
</organism>
<evidence type="ECO:0000313" key="6">
    <source>
        <dbReference type="EMBL" id="AHY45525.1"/>
    </source>
</evidence>
<evidence type="ECO:0000256" key="2">
    <source>
        <dbReference type="ARBA" id="ARBA00022679"/>
    </source>
</evidence>
<dbReference type="EC" id="2.3.1.39" evidence="1"/>
<dbReference type="STRING" id="42256.RradSPS_0242"/>
<evidence type="ECO:0000256" key="4">
    <source>
        <dbReference type="ARBA" id="ARBA00048462"/>
    </source>
</evidence>
<dbReference type="OrthoDB" id="9778690at2"/>
<accession>A0A023X0J6</accession>
<dbReference type="AlphaFoldDB" id="A0A023X0J6"/>
<evidence type="ECO:0000256" key="1">
    <source>
        <dbReference type="ARBA" id="ARBA00013258"/>
    </source>
</evidence>
<dbReference type="Gene3D" id="3.40.366.10">
    <property type="entry name" value="Malonyl-Coenzyme A Acyl Carrier Protein, domain 2"/>
    <property type="match status" value="1"/>
</dbReference>
<keyword evidence="2 6" id="KW-0808">Transferase</keyword>
<evidence type="ECO:0000259" key="5">
    <source>
        <dbReference type="SMART" id="SM00827"/>
    </source>
</evidence>
<dbReference type="PANTHER" id="PTHR42681:SF1">
    <property type="entry name" value="MALONYL-COA-ACYL CARRIER PROTEIN TRANSACYLASE, MITOCHONDRIAL"/>
    <property type="match status" value="1"/>
</dbReference>
<dbReference type="RefSeq" id="WP_051589188.1">
    <property type="nucleotide sequence ID" value="NZ_CP007514.1"/>
</dbReference>
<keyword evidence="3" id="KW-0012">Acyltransferase</keyword>
<dbReference type="InterPro" id="IPR050858">
    <property type="entry name" value="Mal-CoA-ACP_Trans/PKS_FabD"/>
</dbReference>
<reference evidence="6 7" key="1">
    <citation type="submission" date="2014-03" db="EMBL/GenBank/DDBJ databases">
        <title>Complete genome sequence of the Radio-Resistant Rubrobacter radiotolerans RSPS-4.</title>
        <authorList>
            <person name="Egas C.C."/>
            <person name="Barroso C.C."/>
            <person name="Froufe H.J.C."/>
            <person name="Pacheco J.J."/>
            <person name="Albuquerque L.L."/>
            <person name="da Costa M.M.S."/>
        </authorList>
    </citation>
    <scope>NUCLEOTIDE SEQUENCE [LARGE SCALE GENOMIC DNA]</scope>
    <source>
        <strain evidence="6 7">RSPS-4</strain>
    </source>
</reference>
<dbReference type="GO" id="GO:0004314">
    <property type="term" value="F:[acyl-carrier-protein] S-malonyltransferase activity"/>
    <property type="evidence" value="ECO:0007669"/>
    <property type="project" value="UniProtKB-EC"/>
</dbReference>
<dbReference type="InterPro" id="IPR016035">
    <property type="entry name" value="Acyl_Trfase/lysoPLipase"/>
</dbReference>
<keyword evidence="7" id="KW-1185">Reference proteome</keyword>
<gene>
    <name evidence="6" type="ORF">RradSPS_0242</name>
</gene>
<name>A0A023X0J6_RUBRA</name>
<dbReference type="InterPro" id="IPR016036">
    <property type="entry name" value="Malonyl_transacylase_ACP-bd"/>
</dbReference>